<evidence type="ECO:0000313" key="2">
    <source>
        <dbReference type="Proteomes" id="UP000504637"/>
    </source>
</evidence>
<name>A0A6J3MEN9_9PEZI</name>
<dbReference type="RefSeq" id="XP_033462358.1">
    <property type="nucleotide sequence ID" value="XM_033600373.1"/>
</dbReference>
<feature type="domain" description="SET" evidence="1">
    <location>
        <begin position="21"/>
        <end position="59"/>
    </location>
</feature>
<sequence>PIWRTIQTSKNTHTDPRSALLYMNHSCQPSLLTEHGLAGEVKIARDRDIKKGDHLTFFYPSTEWAMDRPFDCLCGAPEGVCLSSVQGSKYIPNDRIGQWFVNDHILSLKK</sequence>
<dbReference type="PANTHER" id="PTHR12350">
    <property type="entry name" value="HISTONE-LYSINE N-METHYLTRANSFERASE-RELATED"/>
    <property type="match status" value="1"/>
</dbReference>
<dbReference type="Proteomes" id="UP000504637">
    <property type="component" value="Unplaced"/>
</dbReference>
<feature type="non-terminal residue" evidence="3">
    <location>
        <position position="110"/>
    </location>
</feature>
<reference evidence="3" key="3">
    <citation type="submission" date="2025-08" db="UniProtKB">
        <authorList>
            <consortium name="RefSeq"/>
        </authorList>
    </citation>
    <scope>IDENTIFICATION</scope>
    <source>
        <strain evidence="3">CBS 342.82</strain>
    </source>
</reference>
<dbReference type="Gene3D" id="2.170.270.10">
    <property type="entry name" value="SET domain"/>
    <property type="match status" value="1"/>
</dbReference>
<dbReference type="InterPro" id="IPR053201">
    <property type="entry name" value="Flavunoidine_N-MTase"/>
</dbReference>
<proteinExistence type="predicted"/>
<feature type="non-terminal residue" evidence="3">
    <location>
        <position position="1"/>
    </location>
</feature>
<evidence type="ECO:0000313" key="3">
    <source>
        <dbReference type="RefSeq" id="XP_033462358.1"/>
    </source>
</evidence>
<organism evidence="3">
    <name type="scientific">Dissoconium aciculare CBS 342.82</name>
    <dbReference type="NCBI Taxonomy" id="1314786"/>
    <lineage>
        <taxon>Eukaryota</taxon>
        <taxon>Fungi</taxon>
        <taxon>Dikarya</taxon>
        <taxon>Ascomycota</taxon>
        <taxon>Pezizomycotina</taxon>
        <taxon>Dothideomycetes</taxon>
        <taxon>Dothideomycetidae</taxon>
        <taxon>Mycosphaerellales</taxon>
        <taxon>Dissoconiaceae</taxon>
        <taxon>Dissoconium</taxon>
    </lineage>
</organism>
<gene>
    <name evidence="3" type="ORF">K489DRAFT_299268</name>
</gene>
<dbReference type="PANTHER" id="PTHR12350:SF19">
    <property type="entry name" value="SET DOMAIN-CONTAINING PROTEIN"/>
    <property type="match status" value="1"/>
</dbReference>
<dbReference type="InterPro" id="IPR001214">
    <property type="entry name" value="SET_dom"/>
</dbReference>
<dbReference type="OrthoDB" id="5984008at2759"/>
<dbReference type="GeneID" id="54358173"/>
<accession>A0A6J3MEN9</accession>
<dbReference type="Pfam" id="PF00856">
    <property type="entry name" value="SET"/>
    <property type="match status" value="1"/>
</dbReference>
<keyword evidence="2" id="KW-1185">Reference proteome</keyword>
<dbReference type="AlphaFoldDB" id="A0A6J3MEN9"/>
<reference evidence="3" key="2">
    <citation type="submission" date="2020-04" db="EMBL/GenBank/DDBJ databases">
        <authorList>
            <consortium name="NCBI Genome Project"/>
        </authorList>
    </citation>
    <scope>NUCLEOTIDE SEQUENCE</scope>
    <source>
        <strain evidence="3">CBS 342.82</strain>
    </source>
</reference>
<dbReference type="SUPFAM" id="SSF82199">
    <property type="entry name" value="SET domain"/>
    <property type="match status" value="1"/>
</dbReference>
<evidence type="ECO:0000259" key="1">
    <source>
        <dbReference type="Pfam" id="PF00856"/>
    </source>
</evidence>
<protein>
    <recommendedName>
        <fullName evidence="1">SET domain-containing protein</fullName>
    </recommendedName>
</protein>
<reference evidence="3" key="1">
    <citation type="submission" date="2020-01" db="EMBL/GenBank/DDBJ databases">
        <authorList>
            <consortium name="DOE Joint Genome Institute"/>
            <person name="Haridas S."/>
            <person name="Albert R."/>
            <person name="Binder M."/>
            <person name="Bloem J."/>
            <person name="Labutti K."/>
            <person name="Salamov A."/>
            <person name="Andreopoulos B."/>
            <person name="Baker S.E."/>
            <person name="Barry K."/>
            <person name="Bills G."/>
            <person name="Bluhm B.H."/>
            <person name="Cannon C."/>
            <person name="Castanera R."/>
            <person name="Culley D.E."/>
            <person name="Daum C."/>
            <person name="Ezra D."/>
            <person name="Gonzalez J.B."/>
            <person name="Henrissat B."/>
            <person name="Kuo A."/>
            <person name="Liang C."/>
            <person name="Lipzen A."/>
            <person name="Lutzoni F."/>
            <person name="Magnuson J."/>
            <person name="Mondo S."/>
            <person name="Nolan M."/>
            <person name="Ohm R."/>
            <person name="Pangilinan J."/>
            <person name="Park H.-J."/>
            <person name="Ramirez L."/>
            <person name="Alfaro M."/>
            <person name="Sun H."/>
            <person name="Tritt A."/>
            <person name="Yoshinaga Y."/>
            <person name="Zwiers L.-H."/>
            <person name="Turgeon B.G."/>
            <person name="Goodwin S.B."/>
            <person name="Spatafora J.W."/>
            <person name="Crous P.W."/>
            <person name="Grigoriev I.V."/>
        </authorList>
    </citation>
    <scope>NUCLEOTIDE SEQUENCE</scope>
    <source>
        <strain evidence="3">CBS 342.82</strain>
    </source>
</reference>
<dbReference type="InterPro" id="IPR046341">
    <property type="entry name" value="SET_dom_sf"/>
</dbReference>